<comment type="function">
    <text evidence="9">Protein phosphatase that displays CTD phosphatase activity and regulates transcription of snRNA genes. Recognizes and binds phosphorylated 'Ser-7' of the C-terminal heptapeptide repeat domain (CTD) of the largest RNA polymerase II subunit POLR2A, and mediates dephosphorylation of 'Ser-5' of the CTD, thereby promoting transcription of snRNA genes. Downstream of EIF2AK3/PERK, dephosphorylates ERN1, a sensor for the endoplasmic reticulum unfolded protein response (UPR), to abort failed ER-stress adaptation and trigger apoptosis.</text>
</comment>
<evidence type="ECO:0000256" key="7">
    <source>
        <dbReference type="ARBA" id="ARBA00022912"/>
    </source>
</evidence>
<evidence type="ECO:0000256" key="12">
    <source>
        <dbReference type="PROSITE-ProRule" id="PRU00812"/>
    </source>
</evidence>
<feature type="compositionally biased region" description="Basic and acidic residues" evidence="14">
    <location>
        <begin position="490"/>
        <end position="503"/>
    </location>
</feature>
<feature type="region of interest" description="Disordered" evidence="14">
    <location>
        <begin position="339"/>
        <end position="375"/>
    </location>
</feature>
<dbReference type="GO" id="GO:0043175">
    <property type="term" value="F:RNA polymerase core enzyme binding"/>
    <property type="evidence" value="ECO:0007669"/>
    <property type="project" value="UniProtKB-UniRule"/>
</dbReference>
<dbReference type="InterPro" id="IPR007308">
    <property type="entry name" value="Rtr1/RPAP2_dom"/>
</dbReference>
<feature type="compositionally biased region" description="Polar residues" evidence="14">
    <location>
        <begin position="476"/>
        <end position="488"/>
    </location>
</feature>
<dbReference type="Gene3D" id="1.25.40.820">
    <property type="match status" value="1"/>
</dbReference>
<evidence type="ECO:0000259" key="15">
    <source>
        <dbReference type="PROSITE" id="PS51479"/>
    </source>
</evidence>
<keyword evidence="4 13" id="KW-0863">Zinc-finger</keyword>
<keyword evidence="3 13" id="KW-0479">Metal-binding</keyword>
<protein>
    <recommendedName>
        <fullName evidence="13">RNA polymerase II subunit B1 CTD phosphatase RPAP2 homolog</fullName>
        <ecNumber evidence="13">3.1.3.16</ecNumber>
    </recommendedName>
</protein>
<evidence type="ECO:0000313" key="16">
    <source>
        <dbReference type="EMBL" id="CAH1272640.1"/>
    </source>
</evidence>
<comment type="catalytic activity">
    <reaction evidence="10 13">
        <text>O-phospho-L-seryl-[protein] + H2O = L-seryl-[protein] + phosphate</text>
        <dbReference type="Rhea" id="RHEA:20629"/>
        <dbReference type="Rhea" id="RHEA-COMP:9863"/>
        <dbReference type="Rhea" id="RHEA-COMP:11604"/>
        <dbReference type="ChEBI" id="CHEBI:15377"/>
        <dbReference type="ChEBI" id="CHEBI:29999"/>
        <dbReference type="ChEBI" id="CHEBI:43474"/>
        <dbReference type="ChEBI" id="CHEBI:83421"/>
        <dbReference type="EC" id="3.1.3.16"/>
    </reaction>
</comment>
<feature type="region of interest" description="Disordered" evidence="14">
    <location>
        <begin position="451"/>
        <end position="557"/>
    </location>
</feature>
<dbReference type="AlphaFoldDB" id="A0A8K0AB21"/>
<feature type="compositionally biased region" description="Basic and acidic residues" evidence="14">
    <location>
        <begin position="354"/>
        <end position="366"/>
    </location>
</feature>
<dbReference type="OrthoDB" id="2590500at2759"/>
<feature type="compositionally biased region" description="Basic and acidic residues" evidence="14">
    <location>
        <begin position="31"/>
        <end position="46"/>
    </location>
</feature>
<evidence type="ECO:0000256" key="10">
    <source>
        <dbReference type="ARBA" id="ARBA00047761"/>
    </source>
</evidence>
<sequence>MADEETFANFLQATGAENAKPKKKTSGESGEGDKSGQKSKLQKEKSKAELEAAIRKRVDCEEKAFRIVERLLDNPVDMDFFINCAQYIEPSHYGDVMVERAIIGQCGYPVCNNKLPKNKPKQQYHIDTRHNKVYDITERKNCCSNWCYKASQFYKNQLFTSPVWAREKEQPAPVKLLQTERSSEVSHESCSSHGDLQGSAVKDSTGGKQQTTHMDVGPDLKQDRPVLGHTVETDQEKNEETSGQGAEMKFAKLSLSDTVVEQNVSVGREDCKVEQDDCVGREDRQVASEMCEKMLARKDSSREDMLDVENNINESQKMLADIDSSRVYMLGVEEKINESQTISKGNQDQSQTQTERRQGDTSKGMEKIPSGEGRDVVVQTVQKPTAQTRHGTPTTHVSVAQAVFRSLMQWRTEATFRLLYGDHVEVNLDLPEVLRFTTQEELRAAAGIPPQQDAQLQHHGNKHHGNSNHGNNSHKTQQMTDQKASTVTAEKPRKVRFQEDQKDFSQPLSICIPEDPCQNEDEVQLGSLQGKDPKESQDGQVYQGGPDLDPGDLSPATQPLPDLATLQHDAALFQMKVEEFYRGGTQLPVTQEELEVKEKKVEDDDRPIFLPPVDSQAQRALQKKILLDRLSRVFPSMLAPLRLSVRDFSTELNMLVKTFRLTSDNIIFRPAELKLLAVVLIHILATKVPVIMQSLYCPETAQFLTSLLRPWRLDLQDLDALVSVMRLG</sequence>
<dbReference type="InterPro" id="IPR039693">
    <property type="entry name" value="Rtr1/RPAP2"/>
</dbReference>
<evidence type="ECO:0000313" key="17">
    <source>
        <dbReference type="Proteomes" id="UP000838412"/>
    </source>
</evidence>
<comment type="catalytic activity">
    <reaction evidence="11 13">
        <text>O-phospho-L-threonyl-[protein] + H2O = L-threonyl-[protein] + phosphate</text>
        <dbReference type="Rhea" id="RHEA:47004"/>
        <dbReference type="Rhea" id="RHEA-COMP:11060"/>
        <dbReference type="Rhea" id="RHEA-COMP:11605"/>
        <dbReference type="ChEBI" id="CHEBI:15377"/>
        <dbReference type="ChEBI" id="CHEBI:30013"/>
        <dbReference type="ChEBI" id="CHEBI:43474"/>
        <dbReference type="ChEBI" id="CHEBI:61977"/>
        <dbReference type="EC" id="3.1.3.16"/>
    </reaction>
</comment>
<feature type="region of interest" description="Disordered" evidence="14">
    <location>
        <begin position="1"/>
        <end position="46"/>
    </location>
</feature>
<evidence type="ECO:0000256" key="8">
    <source>
        <dbReference type="ARBA" id="ARBA00023242"/>
    </source>
</evidence>
<dbReference type="Pfam" id="PF04181">
    <property type="entry name" value="RPAP2_Rtr1"/>
    <property type="match status" value="1"/>
</dbReference>
<dbReference type="GO" id="GO:0005634">
    <property type="term" value="C:nucleus"/>
    <property type="evidence" value="ECO:0007669"/>
    <property type="project" value="UniProtKB-SubCell"/>
</dbReference>
<keyword evidence="6 13" id="KW-0862">Zinc</keyword>
<comment type="subcellular location">
    <subcellularLocation>
        <location evidence="1 13">Nucleus</location>
    </subcellularLocation>
</comment>
<gene>
    <name evidence="16" type="primary">RPAP2</name>
    <name evidence="16" type="ORF">BLAG_LOCUS24234</name>
</gene>
<evidence type="ECO:0000256" key="2">
    <source>
        <dbReference type="ARBA" id="ARBA00005676"/>
    </source>
</evidence>
<dbReference type="EC" id="3.1.3.16" evidence="13"/>
<dbReference type="EMBL" id="OV696693">
    <property type="protein sequence ID" value="CAH1272640.1"/>
    <property type="molecule type" value="Genomic_DNA"/>
</dbReference>
<evidence type="ECO:0000256" key="13">
    <source>
        <dbReference type="RuleBase" id="RU367080"/>
    </source>
</evidence>
<comment type="function">
    <text evidence="13">Putative RNA polymerase II subunit B1 C-terminal domain (CTD) phosphatase involved in RNA polymerase II transcription regulation.</text>
</comment>
<dbReference type="PANTHER" id="PTHR14732">
    <property type="entry name" value="RNA POLYMERASE II SUBUNIT B1 CTD PHOSPHATASE RPAP2-RELATED"/>
    <property type="match status" value="1"/>
</dbReference>
<keyword evidence="5 13" id="KW-0378">Hydrolase</keyword>
<organism evidence="16 17">
    <name type="scientific">Branchiostoma lanceolatum</name>
    <name type="common">Common lancelet</name>
    <name type="synonym">Amphioxus lanceolatum</name>
    <dbReference type="NCBI Taxonomy" id="7740"/>
    <lineage>
        <taxon>Eukaryota</taxon>
        <taxon>Metazoa</taxon>
        <taxon>Chordata</taxon>
        <taxon>Cephalochordata</taxon>
        <taxon>Leptocardii</taxon>
        <taxon>Amphioxiformes</taxon>
        <taxon>Branchiostomatidae</taxon>
        <taxon>Branchiostoma</taxon>
    </lineage>
</organism>
<evidence type="ECO:0000256" key="4">
    <source>
        <dbReference type="ARBA" id="ARBA00022771"/>
    </source>
</evidence>
<dbReference type="InterPro" id="IPR038534">
    <property type="entry name" value="Rtr1/RPAP2_sf"/>
</dbReference>
<evidence type="ECO:0000256" key="5">
    <source>
        <dbReference type="ARBA" id="ARBA00022801"/>
    </source>
</evidence>
<evidence type="ECO:0000256" key="14">
    <source>
        <dbReference type="SAM" id="MobiDB-lite"/>
    </source>
</evidence>
<feature type="domain" description="RTR1-type" evidence="15">
    <location>
        <begin position="83"/>
        <end position="167"/>
    </location>
</feature>
<name>A0A8K0AB21_BRALA</name>
<dbReference type="GO" id="GO:0005737">
    <property type="term" value="C:cytoplasm"/>
    <property type="evidence" value="ECO:0007669"/>
    <property type="project" value="TreeGrafter"/>
</dbReference>
<evidence type="ECO:0000256" key="1">
    <source>
        <dbReference type="ARBA" id="ARBA00004123"/>
    </source>
</evidence>
<evidence type="ECO:0000256" key="3">
    <source>
        <dbReference type="ARBA" id="ARBA00022723"/>
    </source>
</evidence>
<keyword evidence="7 13" id="KW-0904">Protein phosphatase</keyword>
<keyword evidence="17" id="KW-1185">Reference proteome</keyword>
<comment type="similarity">
    <text evidence="2 12 13">Belongs to the RPAP2 family.</text>
</comment>
<feature type="region of interest" description="Disordered" evidence="14">
    <location>
        <begin position="170"/>
        <end position="224"/>
    </location>
</feature>
<dbReference type="Proteomes" id="UP000838412">
    <property type="component" value="Chromosome 8"/>
</dbReference>
<feature type="compositionally biased region" description="Polar residues" evidence="14">
    <location>
        <begin position="339"/>
        <end position="353"/>
    </location>
</feature>
<evidence type="ECO:0000256" key="6">
    <source>
        <dbReference type="ARBA" id="ARBA00022833"/>
    </source>
</evidence>
<reference evidence="16" key="1">
    <citation type="submission" date="2022-01" db="EMBL/GenBank/DDBJ databases">
        <authorList>
            <person name="Braso-Vives M."/>
        </authorList>
    </citation>
    <scope>NUCLEOTIDE SEQUENCE</scope>
</reference>
<keyword evidence="8 13" id="KW-0539">Nucleus</keyword>
<proteinExistence type="inferred from homology"/>
<dbReference type="PROSITE" id="PS51479">
    <property type="entry name" value="ZF_RTR1"/>
    <property type="match status" value="1"/>
</dbReference>
<dbReference type="PANTHER" id="PTHR14732:SF0">
    <property type="entry name" value="RNA POLYMERASE II SUBUNIT B1 CTD PHOSPHATASE RPAP2-RELATED"/>
    <property type="match status" value="1"/>
</dbReference>
<dbReference type="GO" id="GO:0008420">
    <property type="term" value="F:RNA polymerase II CTD heptapeptide repeat phosphatase activity"/>
    <property type="evidence" value="ECO:0007669"/>
    <property type="project" value="UniProtKB-UniRule"/>
</dbReference>
<evidence type="ECO:0000256" key="9">
    <source>
        <dbReference type="ARBA" id="ARBA00045547"/>
    </source>
</evidence>
<evidence type="ECO:0000256" key="11">
    <source>
        <dbReference type="ARBA" id="ARBA00048336"/>
    </source>
</evidence>
<accession>A0A8K0AB21</accession>
<dbReference type="GO" id="GO:0008270">
    <property type="term" value="F:zinc ion binding"/>
    <property type="evidence" value="ECO:0007669"/>
    <property type="project" value="UniProtKB-KW"/>
</dbReference>